<dbReference type="SUPFAM" id="SSF53474">
    <property type="entry name" value="alpha/beta-Hydrolases"/>
    <property type="match status" value="1"/>
</dbReference>
<dbReference type="Gene3D" id="3.40.50.1820">
    <property type="entry name" value="alpha/beta hydrolase"/>
    <property type="match status" value="1"/>
</dbReference>
<evidence type="ECO:0000313" key="3">
    <source>
        <dbReference type="EMBL" id="HIX06436.1"/>
    </source>
</evidence>
<evidence type="ECO:0000313" key="4">
    <source>
        <dbReference type="Proteomes" id="UP000824193"/>
    </source>
</evidence>
<dbReference type="AlphaFoldDB" id="A0A9D1V5M5"/>
<feature type="transmembrane region" description="Helical" evidence="1">
    <location>
        <begin position="482"/>
        <end position="498"/>
    </location>
</feature>
<feature type="transmembrane region" description="Helical" evidence="1">
    <location>
        <begin position="551"/>
        <end position="577"/>
    </location>
</feature>
<proteinExistence type="predicted"/>
<feature type="transmembrane region" description="Helical" evidence="1">
    <location>
        <begin position="519"/>
        <end position="545"/>
    </location>
</feature>
<dbReference type="InterPro" id="IPR000383">
    <property type="entry name" value="Xaa-Pro-like_dom"/>
</dbReference>
<dbReference type="InterPro" id="IPR029058">
    <property type="entry name" value="AB_hydrolase_fold"/>
</dbReference>
<dbReference type="Proteomes" id="UP000824193">
    <property type="component" value="Unassembled WGS sequence"/>
</dbReference>
<dbReference type="EMBL" id="DXFW01000035">
    <property type="protein sequence ID" value="HIX06436.1"/>
    <property type="molecule type" value="Genomic_DNA"/>
</dbReference>
<reference evidence="3" key="1">
    <citation type="journal article" date="2021" name="PeerJ">
        <title>Extensive microbial diversity within the chicken gut microbiome revealed by metagenomics and culture.</title>
        <authorList>
            <person name="Gilroy R."/>
            <person name="Ravi A."/>
            <person name="Getino M."/>
            <person name="Pursley I."/>
            <person name="Horton D.L."/>
            <person name="Alikhan N.F."/>
            <person name="Baker D."/>
            <person name="Gharbi K."/>
            <person name="Hall N."/>
            <person name="Watson M."/>
            <person name="Adriaenssens E.M."/>
            <person name="Foster-Nyarko E."/>
            <person name="Jarju S."/>
            <person name="Secka A."/>
            <person name="Antonio M."/>
            <person name="Oren A."/>
            <person name="Chaudhuri R.R."/>
            <person name="La Ragione R."/>
            <person name="Hildebrand F."/>
            <person name="Pallen M.J."/>
        </authorList>
    </citation>
    <scope>NUCLEOTIDE SEQUENCE</scope>
    <source>
        <strain evidence="3">2239</strain>
    </source>
</reference>
<gene>
    <name evidence="3" type="ORF">H9865_10155</name>
</gene>
<feature type="transmembrane region" description="Helical" evidence="1">
    <location>
        <begin position="311"/>
        <end position="333"/>
    </location>
</feature>
<keyword evidence="1" id="KW-1133">Transmembrane helix</keyword>
<dbReference type="GO" id="GO:0016787">
    <property type="term" value="F:hydrolase activity"/>
    <property type="evidence" value="ECO:0007669"/>
    <property type="project" value="InterPro"/>
</dbReference>
<feature type="transmembrane region" description="Helical" evidence="1">
    <location>
        <begin position="360"/>
        <end position="383"/>
    </location>
</feature>
<dbReference type="InterPro" id="IPR050261">
    <property type="entry name" value="FrsA_esterase"/>
</dbReference>
<sequence>MMKKRTAVFWLCIALVICLVSAVGASFVQTNFGHVTIRDLRFETASGHTMSALLLVPDNATPETPAPAIVCSHGWYNNREMQDLNYVEYARRGFVVLSIDMYGHGNSENLPTGEWWNPENNANGMYDAVQMMAGLPFVDASRIGVTGHSNGALASRTAVLLDNEAAEPLIAAALLVSNDAVYTDEEGAYYNMFGSRDAGIVACQYDEFFHRVSLPDGSRSVCRDYIDQATAQSFLHFGQDPAGLEARSSYTMYTEQIDGEESIRVIYNPAITHPWAHFSKGVVTSSVEFFDAALDAPIKIDGSNQIWQFKAFFNAIGLVGFVMFAVNLALVLLDSKVFGSLKAAAPVQPAPALTGKRRSWFWVSNLLATLFSILVYMIGYSYIGKLRPAFLPQAPVFFIGVWSLLCGLFALVLIWVGGKLNGQEDTVANGVRISGAKLGKTVVLALVVAAASYGLVFAADYFFKTDFRLWVLPLKAFTADKLPIIAMYLPFFLVYYICNSISINSYSYFQLGKKSWGNITALAVFNGLASLIMIVIIYGCFFATGRLPNEFLPWFGGSIIGIWLYPIVVILPVAAVVSRILYKHTRNPYLAGIIMALLVTTMSCTNTLTQL</sequence>
<name>A0A9D1V5M5_9FIRM</name>
<feature type="transmembrane region" description="Helical" evidence="1">
    <location>
        <begin position="589"/>
        <end position="608"/>
    </location>
</feature>
<dbReference type="Pfam" id="PF02129">
    <property type="entry name" value="Peptidase_S15"/>
    <property type="match status" value="1"/>
</dbReference>
<comment type="caution">
    <text evidence="3">The sequence shown here is derived from an EMBL/GenBank/DDBJ whole genome shotgun (WGS) entry which is preliminary data.</text>
</comment>
<feature type="transmembrane region" description="Helical" evidence="1">
    <location>
        <begin position="442"/>
        <end position="462"/>
    </location>
</feature>
<accession>A0A9D1V5M5</accession>
<evidence type="ECO:0000259" key="2">
    <source>
        <dbReference type="Pfam" id="PF02129"/>
    </source>
</evidence>
<feature type="transmembrane region" description="Helical" evidence="1">
    <location>
        <begin position="395"/>
        <end position="416"/>
    </location>
</feature>
<reference evidence="3" key="2">
    <citation type="submission" date="2021-04" db="EMBL/GenBank/DDBJ databases">
        <authorList>
            <person name="Gilroy R."/>
        </authorList>
    </citation>
    <scope>NUCLEOTIDE SEQUENCE</scope>
    <source>
        <strain evidence="3">2239</strain>
    </source>
</reference>
<dbReference type="PANTHER" id="PTHR22946">
    <property type="entry name" value="DIENELACTONE HYDROLASE DOMAIN-CONTAINING PROTEIN-RELATED"/>
    <property type="match status" value="1"/>
</dbReference>
<keyword evidence="1" id="KW-0472">Membrane</keyword>
<organism evidence="3 4">
    <name type="scientific">Candidatus Allofournierella pullicola</name>
    <dbReference type="NCBI Taxonomy" id="2838596"/>
    <lineage>
        <taxon>Bacteria</taxon>
        <taxon>Bacillati</taxon>
        <taxon>Bacillota</taxon>
        <taxon>Clostridia</taxon>
        <taxon>Eubacteriales</taxon>
        <taxon>Oscillospiraceae</taxon>
        <taxon>Allofournierella</taxon>
    </lineage>
</organism>
<feature type="domain" description="Xaa-Pro dipeptidyl-peptidase-like" evidence="2">
    <location>
        <begin position="47"/>
        <end position="188"/>
    </location>
</feature>
<keyword evidence="1" id="KW-0812">Transmembrane</keyword>
<evidence type="ECO:0000256" key="1">
    <source>
        <dbReference type="SAM" id="Phobius"/>
    </source>
</evidence>
<protein>
    <submittedName>
        <fullName evidence="3">Acetylxylan esterase</fullName>
    </submittedName>
</protein>